<dbReference type="OrthoDB" id="3186385at2"/>
<reference evidence="2 3" key="1">
    <citation type="submission" date="2019-04" db="EMBL/GenBank/DDBJ databases">
        <title>Microbes associate with the intestines of laboratory mice.</title>
        <authorList>
            <person name="Navarre W."/>
            <person name="Wong E."/>
            <person name="Huang K.C."/>
            <person name="Tropini C."/>
            <person name="Ng K."/>
            <person name="Yu B."/>
        </authorList>
    </citation>
    <scope>NUCLEOTIDE SEQUENCE [LARGE SCALE GENOMIC DNA]</scope>
    <source>
        <strain evidence="2 3">NM48_B13</strain>
    </source>
</reference>
<dbReference type="EMBL" id="SSTM01000004">
    <property type="protein sequence ID" value="TJW10347.1"/>
    <property type="molecule type" value="Genomic_DNA"/>
</dbReference>
<gene>
    <name evidence="2" type="ORF">E5982_07340</name>
    <name evidence="1" type="ORF">FHR31_001733</name>
</gene>
<evidence type="ECO:0000313" key="3">
    <source>
        <dbReference type="Proteomes" id="UP000309454"/>
    </source>
</evidence>
<accession>A0A4T9T9K2</accession>
<dbReference type="RefSeq" id="WP_136845964.1">
    <property type="nucleotide sequence ID" value="NZ_CANPEU010000002.1"/>
</dbReference>
<protein>
    <recommendedName>
        <fullName evidence="5">Cyanophycin synthase-like N-terminal domain-containing protein</fullName>
    </recommendedName>
</protein>
<name>A0A4T9T9K2_9ACTN</name>
<dbReference type="AlphaFoldDB" id="A0A4T9T9K2"/>
<sequence length="156" mass="17093">MQLTTAMLKMPMKTDNPPFLFVEKVQFGAGRMTVLVRMASQAAETTPQQVRLLLERYPDLPHHACVNDEGPTFAAVMDHTSTAHLLEHLIISQQLRLSPAAPAFSASAPVPLYFRGATTWVSRAEGRARIEVDFADDLIALEALHNALADLSCLAP</sequence>
<reference evidence="1 4" key="2">
    <citation type="submission" date="2020-08" db="EMBL/GenBank/DDBJ databases">
        <title>Sequencing the genomes of 1000 actinobacteria strains.</title>
        <authorList>
            <person name="Klenk H.-P."/>
        </authorList>
    </citation>
    <scope>NUCLEOTIDE SEQUENCE [LARGE SCALE GENOMIC DNA]</scope>
    <source>
        <strain evidence="1 4">DSM 22242</strain>
    </source>
</reference>
<dbReference type="Proteomes" id="UP000309454">
    <property type="component" value="Unassembled WGS sequence"/>
</dbReference>
<evidence type="ECO:0008006" key="5">
    <source>
        <dbReference type="Google" id="ProtNLM"/>
    </source>
</evidence>
<dbReference type="GeneID" id="93357330"/>
<evidence type="ECO:0000313" key="4">
    <source>
        <dbReference type="Proteomes" id="UP000530850"/>
    </source>
</evidence>
<evidence type="ECO:0000313" key="1">
    <source>
        <dbReference type="EMBL" id="MBB3171902.1"/>
    </source>
</evidence>
<organism evidence="2 3">
    <name type="scientific">Parvibacter caecicola</name>
    <dbReference type="NCBI Taxonomy" id="747645"/>
    <lineage>
        <taxon>Bacteria</taxon>
        <taxon>Bacillati</taxon>
        <taxon>Actinomycetota</taxon>
        <taxon>Coriobacteriia</taxon>
        <taxon>Coriobacteriales</taxon>
        <taxon>Coriobacteriaceae</taxon>
        <taxon>Parvibacter</taxon>
    </lineage>
</organism>
<dbReference type="Proteomes" id="UP000530850">
    <property type="component" value="Unassembled WGS sequence"/>
</dbReference>
<comment type="caution">
    <text evidence="2">The sequence shown here is derived from an EMBL/GenBank/DDBJ whole genome shotgun (WGS) entry which is preliminary data.</text>
</comment>
<dbReference type="EMBL" id="JACHYA010000006">
    <property type="protein sequence ID" value="MBB3171902.1"/>
    <property type="molecule type" value="Genomic_DNA"/>
</dbReference>
<keyword evidence="3" id="KW-1185">Reference proteome</keyword>
<proteinExistence type="predicted"/>
<evidence type="ECO:0000313" key="2">
    <source>
        <dbReference type="EMBL" id="TJW10347.1"/>
    </source>
</evidence>